<evidence type="ECO:0000313" key="5">
    <source>
        <dbReference type="Proteomes" id="UP000198882"/>
    </source>
</evidence>
<protein>
    <submittedName>
        <fullName evidence="4">2,4-dienoyl-CoA reductase</fullName>
    </submittedName>
</protein>
<sequence>MTTLEDPIEIGGCEVPNRLYRAPVLECAGNGPDAVDTLIDDLEPAAESGVGLLCQGATIVRGDGGCAAPGMTRVHDPEFVAELSRLTDRIHEHGSRIFVQLEHGGLRSMETWHAEYREAHPELEQLAVSRPPWQLRLLDRLGFLAYDPHVLSTEEVYELAADFGRSAAYAVEAGYDGIHLSGANMGIVQQFLSPFYNRRDDEFGGSPEARLEFLALVHDEIRERAGDIPLMTKVPAETPAPPSPIVRRKLSLEDGIEIARRLERIGYDAVVPVQTSVVWDMSIVRGEYPERAWGNEQLREAYDAAFGGATRRRLVAAANRVQSLQYDFDPAWNEGFCRRVRERVSIPVLAEGGIRERREMDRLLGSSGVSSDGTRERAACDMVGMARPFYAEPRLGARLLENGTDAETPVDGDLRVLCENCNNCTVPQATGAPGICRTPSVLRKRGELEREGAYERSET</sequence>
<dbReference type="Proteomes" id="UP000198882">
    <property type="component" value="Unassembled WGS sequence"/>
</dbReference>
<dbReference type="EMBL" id="FNFE01000009">
    <property type="protein sequence ID" value="SDK98287.1"/>
    <property type="molecule type" value="Genomic_DNA"/>
</dbReference>
<gene>
    <name evidence="4" type="ORF">SAMN04515672_4444</name>
</gene>
<dbReference type="OrthoDB" id="24876at2157"/>
<dbReference type="GO" id="GO:0016491">
    <property type="term" value="F:oxidoreductase activity"/>
    <property type="evidence" value="ECO:0007669"/>
    <property type="project" value="UniProtKB-KW"/>
</dbReference>
<dbReference type="InterPro" id="IPR013785">
    <property type="entry name" value="Aldolase_TIM"/>
</dbReference>
<dbReference type="Gene3D" id="3.20.20.70">
    <property type="entry name" value="Aldolase class I"/>
    <property type="match status" value="1"/>
</dbReference>
<dbReference type="PANTHER" id="PTHR43656">
    <property type="entry name" value="BINDING OXIDOREDUCTASE, PUTATIVE (AFU_ORTHOLOGUE AFUA_2G08260)-RELATED"/>
    <property type="match status" value="1"/>
</dbReference>
<evidence type="ECO:0000259" key="3">
    <source>
        <dbReference type="Pfam" id="PF00724"/>
    </source>
</evidence>
<dbReference type="InterPro" id="IPR001155">
    <property type="entry name" value="OxRdtase_FMN_N"/>
</dbReference>
<dbReference type="GO" id="GO:0010181">
    <property type="term" value="F:FMN binding"/>
    <property type="evidence" value="ECO:0007669"/>
    <property type="project" value="InterPro"/>
</dbReference>
<keyword evidence="1" id="KW-0285">Flavoprotein</keyword>
<evidence type="ECO:0000256" key="1">
    <source>
        <dbReference type="ARBA" id="ARBA00022630"/>
    </source>
</evidence>
<dbReference type="STRING" id="1095776.SAMN04515672_4444"/>
<evidence type="ECO:0000313" key="4">
    <source>
        <dbReference type="EMBL" id="SDK98287.1"/>
    </source>
</evidence>
<accession>A0A1G9GCD7</accession>
<dbReference type="InterPro" id="IPR051799">
    <property type="entry name" value="NADH_flavin_oxidoreductase"/>
</dbReference>
<name>A0A1G9GCD7_9EURY</name>
<organism evidence="4 5">
    <name type="scientific">Natronorubrum texcoconense</name>
    <dbReference type="NCBI Taxonomy" id="1095776"/>
    <lineage>
        <taxon>Archaea</taxon>
        <taxon>Methanobacteriati</taxon>
        <taxon>Methanobacteriota</taxon>
        <taxon>Stenosarchaea group</taxon>
        <taxon>Halobacteria</taxon>
        <taxon>Halobacteriales</taxon>
        <taxon>Natrialbaceae</taxon>
        <taxon>Natronorubrum</taxon>
    </lineage>
</organism>
<proteinExistence type="predicted"/>
<dbReference type="Pfam" id="PF00724">
    <property type="entry name" value="Oxidored_FMN"/>
    <property type="match status" value="1"/>
</dbReference>
<dbReference type="AlphaFoldDB" id="A0A1G9GCD7"/>
<feature type="domain" description="NADH:flavin oxidoreductase/NADH oxidase N-terminal" evidence="3">
    <location>
        <begin position="6"/>
        <end position="231"/>
    </location>
</feature>
<dbReference type="RefSeq" id="WP_090311888.1">
    <property type="nucleotide sequence ID" value="NZ_FNFE01000009.1"/>
</dbReference>
<reference evidence="5" key="1">
    <citation type="submission" date="2016-10" db="EMBL/GenBank/DDBJ databases">
        <authorList>
            <person name="Varghese N."/>
            <person name="Submissions S."/>
        </authorList>
    </citation>
    <scope>NUCLEOTIDE SEQUENCE [LARGE SCALE GENOMIC DNA]</scope>
    <source>
        <strain evidence="5">B4,CECT 8067,JCM 17497</strain>
    </source>
</reference>
<keyword evidence="5" id="KW-1185">Reference proteome</keyword>
<evidence type="ECO:0000256" key="2">
    <source>
        <dbReference type="ARBA" id="ARBA00023002"/>
    </source>
</evidence>
<keyword evidence="2" id="KW-0560">Oxidoreductase</keyword>
<dbReference type="SUPFAM" id="SSF51395">
    <property type="entry name" value="FMN-linked oxidoreductases"/>
    <property type="match status" value="1"/>
</dbReference>
<dbReference type="PANTHER" id="PTHR43656:SF2">
    <property type="entry name" value="BINDING OXIDOREDUCTASE, PUTATIVE (AFU_ORTHOLOGUE AFUA_2G08260)-RELATED"/>
    <property type="match status" value="1"/>
</dbReference>